<dbReference type="GeneID" id="93365369"/>
<comment type="similarity">
    <text evidence="3">Belongs to the bacteroidetes fimbrillin superfamily. FimA/Mfa1 family.</text>
</comment>
<dbReference type="AlphaFoldDB" id="C3JAZ9"/>
<dbReference type="GO" id="GO:0009279">
    <property type="term" value="C:cell outer membrane"/>
    <property type="evidence" value="ECO:0007669"/>
    <property type="project" value="UniProtKB-SubCell"/>
</dbReference>
<keyword evidence="8" id="KW-0998">Cell outer membrane</keyword>
<keyword evidence="7" id="KW-0564">Palmitate</keyword>
<gene>
    <name evidence="12" type="ORF">POREN0001_0391</name>
</gene>
<proteinExistence type="inferred from homology"/>
<evidence type="ECO:0000313" key="13">
    <source>
        <dbReference type="Proteomes" id="UP000004295"/>
    </source>
</evidence>
<keyword evidence="13" id="KW-1185">Reference proteome</keyword>
<evidence type="ECO:0000256" key="7">
    <source>
        <dbReference type="ARBA" id="ARBA00023139"/>
    </source>
</evidence>
<dbReference type="GO" id="GO:0009289">
    <property type="term" value="C:pilus"/>
    <property type="evidence" value="ECO:0007669"/>
    <property type="project" value="UniProtKB-SubCell"/>
</dbReference>
<keyword evidence="4" id="KW-0732">Signal</keyword>
<keyword evidence="10" id="KW-0449">Lipoprotein</keyword>
<dbReference type="Gene3D" id="2.60.40.2580">
    <property type="match status" value="1"/>
</dbReference>
<comment type="caution">
    <text evidence="12">The sequence shown here is derived from an EMBL/GenBank/DDBJ whole genome shotgun (WGS) entry which is preliminary data.</text>
</comment>
<evidence type="ECO:0000256" key="6">
    <source>
        <dbReference type="ARBA" id="ARBA00023136"/>
    </source>
</evidence>
<evidence type="ECO:0000256" key="2">
    <source>
        <dbReference type="ARBA" id="ARBA00004561"/>
    </source>
</evidence>
<evidence type="ECO:0000256" key="4">
    <source>
        <dbReference type="ARBA" id="ARBA00022729"/>
    </source>
</evidence>
<organism evidence="12 13">
    <name type="scientific">Porphyromonas endodontalis (strain ATCC 35406 / DSM 24491 / JCM 8526 / CCUG 16442 / BCRC 14492 / NCTC 13058 / HG 370)</name>
    <name type="common">Bacteroides endodontalis</name>
    <dbReference type="NCBI Taxonomy" id="553175"/>
    <lineage>
        <taxon>Bacteria</taxon>
        <taxon>Pseudomonadati</taxon>
        <taxon>Bacteroidota</taxon>
        <taxon>Bacteroidia</taxon>
        <taxon>Bacteroidales</taxon>
        <taxon>Porphyromonadaceae</taxon>
        <taxon>Porphyromonas</taxon>
    </lineage>
</organism>
<evidence type="ECO:0000256" key="10">
    <source>
        <dbReference type="ARBA" id="ARBA00023288"/>
    </source>
</evidence>
<keyword evidence="6" id="KW-0472">Membrane</keyword>
<accession>C3JAZ9</accession>
<dbReference type="InterPro" id="IPR029141">
    <property type="entry name" value="FimA_N"/>
</dbReference>
<dbReference type="PROSITE" id="PS51257">
    <property type="entry name" value="PROKAR_LIPOPROTEIN"/>
    <property type="match status" value="1"/>
</dbReference>
<evidence type="ECO:0000259" key="11">
    <source>
        <dbReference type="Pfam" id="PF06321"/>
    </source>
</evidence>
<keyword evidence="5" id="KW-0843">Virulence</keyword>
<sequence>MKRFFSHTLYWLFWSVLLFSSGACRRQGGDELRPNETLSLALKVQDSKVLRQGTATSDETKIDNIMILFFETNSQETLWRNKIYEYDATATGRADGAKWEDGQTMLFPLIPEEVGTKKVVVIANYKGKGNLETKLRAVQKFGDFSDATKQIYYDSADENSKITAPLLLMEGSVVHTFTKENRKAQVVLNRAVAKVTVKLDLRWGPLDARRAATAERSFYQFRDVAKRTHVVEHANLLLNASNRSERYNDNPTMAMPLLAENKHMWEFTPLAATAPREGPFVVTAYINEYNQGTDKTNVPPYLYLALYADVPESHADDPEGKYPPPAGGDIYPAHKGYYYYRVILPREVKRNTHYILESQVLSAGSGDAAKPVDLSSNVSIKEWSEVNLSGKGEEKIYN</sequence>
<evidence type="ECO:0000256" key="8">
    <source>
        <dbReference type="ARBA" id="ARBA00023237"/>
    </source>
</evidence>
<evidence type="ECO:0000256" key="5">
    <source>
        <dbReference type="ARBA" id="ARBA00023026"/>
    </source>
</evidence>
<dbReference type="RefSeq" id="WP_004333571.1">
    <property type="nucleotide sequence ID" value="NZ_ACNN01000020.1"/>
</dbReference>
<reference evidence="12 13" key="1">
    <citation type="submission" date="2009-04" db="EMBL/GenBank/DDBJ databases">
        <authorList>
            <person name="Sebastian Y."/>
            <person name="Madupu R."/>
            <person name="Durkin A.S."/>
            <person name="Torralba M."/>
            <person name="Methe B."/>
            <person name="Sutton G.G."/>
            <person name="Strausberg R.L."/>
            <person name="Nelson K.E."/>
        </authorList>
    </citation>
    <scope>NUCLEOTIDE SEQUENCE [LARGE SCALE GENOMIC DNA]</scope>
    <source>
        <strain evidence="13">ATCC 35406 / BCRC 14492 / JCM 8526 / NCTC 13058 / HG 370</strain>
    </source>
</reference>
<evidence type="ECO:0000256" key="1">
    <source>
        <dbReference type="ARBA" id="ARBA00004442"/>
    </source>
</evidence>
<comment type="subcellular location">
    <subcellularLocation>
        <location evidence="1">Cell outer membrane</location>
    </subcellularLocation>
    <subcellularLocation>
        <location evidence="2">Fimbrium</location>
    </subcellularLocation>
</comment>
<evidence type="ECO:0000256" key="3">
    <source>
        <dbReference type="ARBA" id="ARBA00006011"/>
    </source>
</evidence>
<dbReference type="EMBL" id="ACNN01000020">
    <property type="protein sequence ID" value="EEN82676.1"/>
    <property type="molecule type" value="Genomic_DNA"/>
</dbReference>
<feature type="domain" description="Major fimbrial subunit protein N-terminal" evidence="11">
    <location>
        <begin position="37"/>
        <end position="181"/>
    </location>
</feature>
<dbReference type="STRING" id="553175.POREN0001_0391"/>
<dbReference type="Proteomes" id="UP000004295">
    <property type="component" value="Unassembled WGS sequence"/>
</dbReference>
<protein>
    <recommendedName>
        <fullName evidence="11">Major fimbrial subunit protein N-terminal domain-containing protein</fullName>
    </recommendedName>
</protein>
<keyword evidence="9" id="KW-0281">Fimbrium</keyword>
<dbReference type="Pfam" id="PF06321">
    <property type="entry name" value="P_gingi_FimA"/>
    <property type="match status" value="1"/>
</dbReference>
<name>C3JAZ9_POREA</name>
<evidence type="ECO:0000313" key="12">
    <source>
        <dbReference type="EMBL" id="EEN82676.1"/>
    </source>
</evidence>
<evidence type="ECO:0000256" key="9">
    <source>
        <dbReference type="ARBA" id="ARBA00023263"/>
    </source>
</evidence>